<accession>A0AA46QDJ1</accession>
<dbReference type="InterPro" id="IPR036663">
    <property type="entry name" value="Fumarylacetoacetase_C_sf"/>
</dbReference>
<dbReference type="GO" id="GO:0019752">
    <property type="term" value="P:carboxylic acid metabolic process"/>
    <property type="evidence" value="ECO:0007669"/>
    <property type="project" value="UniProtKB-ARBA"/>
</dbReference>
<dbReference type="FunFam" id="3.90.850.10:FF:000002">
    <property type="entry name" value="2-hydroxyhepta-2,4-diene-1,7-dioate isomerase"/>
    <property type="match status" value="1"/>
</dbReference>
<comment type="similarity">
    <text evidence="1">Belongs to the FAH family.</text>
</comment>
<evidence type="ECO:0000256" key="6">
    <source>
        <dbReference type="ARBA" id="ARBA00060569"/>
    </source>
</evidence>
<reference evidence="9 10" key="1">
    <citation type="submission" date="2019-06" db="EMBL/GenBank/DDBJ databases">
        <authorList>
            <person name="Deangelis K."/>
            <person name="Huntemann M."/>
            <person name="Clum A."/>
            <person name="Pillay M."/>
            <person name="Palaniappan K."/>
            <person name="Varghese N."/>
            <person name="Mikhailova N."/>
            <person name="Stamatis D."/>
            <person name="Reddy T."/>
            <person name="Daum C."/>
            <person name="Shapiro N."/>
            <person name="Ivanova N."/>
            <person name="Kyrpides N."/>
            <person name="Woyke T."/>
        </authorList>
    </citation>
    <scope>NUCLEOTIDE SEQUENCE [LARGE SCALE GENOMIC DNA]</scope>
    <source>
        <strain evidence="9 10">106R</strain>
    </source>
</reference>
<proteinExistence type="inferred from homology"/>
<evidence type="ECO:0000256" key="3">
    <source>
        <dbReference type="ARBA" id="ARBA00051258"/>
    </source>
</evidence>
<reference evidence="9 10" key="2">
    <citation type="submission" date="2019-07" db="EMBL/GenBank/DDBJ databases">
        <title>Investigation of anaerobic lignin degradation for improved lignocellulosic biofuels.</title>
        <authorList>
            <person name="Deangelis K.PhD."/>
        </authorList>
    </citation>
    <scope>NUCLEOTIDE SEQUENCE [LARGE SCALE GENOMIC DNA]</scope>
    <source>
        <strain evidence="9 10">106R</strain>
    </source>
</reference>
<dbReference type="InterPro" id="IPR051121">
    <property type="entry name" value="FAH"/>
</dbReference>
<evidence type="ECO:0000313" key="9">
    <source>
        <dbReference type="EMBL" id="TQI86187.1"/>
    </source>
</evidence>
<gene>
    <name evidence="9" type="ORF">FHU12_3788</name>
</gene>
<keyword evidence="2" id="KW-0479">Metal-binding</keyword>
<comment type="pathway">
    <text evidence="7">Aromatic compound metabolism; 4-hydroxyphenylacetate degradation; pyruvate and succinate semialdehyde from 4-hydroxyphenylacetate: step 5/7.</text>
</comment>
<evidence type="ECO:0000256" key="7">
    <source>
        <dbReference type="ARBA" id="ARBA00060680"/>
    </source>
</evidence>
<dbReference type="Gene3D" id="3.90.850.10">
    <property type="entry name" value="Fumarylacetoacetase-like, C-terminal domain"/>
    <property type="match status" value="1"/>
</dbReference>
<dbReference type="GO" id="GO:0008704">
    <property type="term" value="F:5-carboxymethyl-2-hydroxymuconate delta-isomerase activity"/>
    <property type="evidence" value="ECO:0007669"/>
    <property type="project" value="UniProtKB-EC"/>
</dbReference>
<dbReference type="Pfam" id="PF01557">
    <property type="entry name" value="FAA_hydrolase"/>
    <property type="match status" value="1"/>
</dbReference>
<protein>
    <submittedName>
        <fullName evidence="9">2-keto-4-pentenoate hydratase/2-oxohepta-3-ene-1,7-dioic acid hydratase in catechol pathway</fullName>
    </submittedName>
</protein>
<dbReference type="Proteomes" id="UP000320710">
    <property type="component" value="Unassembled WGS sequence"/>
</dbReference>
<dbReference type="InterPro" id="IPR011234">
    <property type="entry name" value="Fumarylacetoacetase-like_C"/>
</dbReference>
<dbReference type="EMBL" id="VFMJ01000001">
    <property type="protein sequence ID" value="TQI86187.1"/>
    <property type="molecule type" value="Genomic_DNA"/>
</dbReference>
<comment type="pathway">
    <text evidence="6">Aromatic compound metabolism; 4-hydroxyphenylacetate degradation; pyruvate and succinate semialdehyde from 4-hydroxyphenylacetate: step 4/7.</text>
</comment>
<sequence>MKLLRYGQPGQERPGMLDAQGRLRDLSQHIADVGGAALLPASLAKLRALDSAALPLVEGQPRLGACVGGIGKFICIGLNYADHAAETGAAIPEEPVVFNKWTSAVVGPHDRVEIPRGSQKTDWEVELGVVIGQGGRYISEADAMRHVAGYCVINDVSEREYQIERGGTWDKGKGCDTFGPIGPWLVTADEIADPHSLNLWLEVDGKRYQDGNTSTMIFRIPQIVSYLSRFMSLQPGDVISTGTPPGVGMGQKPQPIYLRAGQTMRLGIEGLGEQRQQTVQA</sequence>
<dbReference type="PANTHER" id="PTHR42796:SF4">
    <property type="entry name" value="FUMARYLACETOACETATE HYDROLASE DOMAIN-CONTAINING PROTEIN 2A"/>
    <property type="match status" value="1"/>
</dbReference>
<dbReference type="GO" id="GO:0046872">
    <property type="term" value="F:metal ion binding"/>
    <property type="evidence" value="ECO:0007669"/>
    <property type="project" value="UniProtKB-KW"/>
</dbReference>
<evidence type="ECO:0000256" key="1">
    <source>
        <dbReference type="ARBA" id="ARBA00010211"/>
    </source>
</evidence>
<evidence type="ECO:0000259" key="8">
    <source>
        <dbReference type="Pfam" id="PF01557"/>
    </source>
</evidence>
<dbReference type="PANTHER" id="PTHR42796">
    <property type="entry name" value="FUMARYLACETOACETATE HYDROLASE DOMAIN-CONTAINING PROTEIN 2A-RELATED"/>
    <property type="match status" value="1"/>
</dbReference>
<evidence type="ECO:0000256" key="2">
    <source>
        <dbReference type="ARBA" id="ARBA00022723"/>
    </source>
</evidence>
<name>A0AA46QDJ1_SERMA</name>
<dbReference type="SUPFAM" id="SSF56529">
    <property type="entry name" value="FAH"/>
    <property type="match status" value="1"/>
</dbReference>
<comment type="catalytic activity">
    <reaction evidence="3">
        <text>(3E,5R)-5-carboxy-2-oxohept-3-enedioate + H(+) = (4Z)-2-oxohept-4-enedioate + CO2</text>
        <dbReference type="Rhea" id="RHEA:14397"/>
        <dbReference type="ChEBI" id="CHEBI:15378"/>
        <dbReference type="ChEBI" id="CHEBI:16526"/>
        <dbReference type="ChEBI" id="CHEBI:87491"/>
        <dbReference type="ChEBI" id="CHEBI:87507"/>
        <dbReference type="EC" id="4.1.1.68"/>
    </reaction>
</comment>
<comment type="catalytic activity">
    <reaction evidence="4">
        <text>(2E,4Z)-5-hydroxypenta-2,4-diene-1,2,5-tricarboxylate = (3E,5R)-5-carboxy-2-oxohept-3-enedioate</text>
        <dbReference type="Rhea" id="RHEA:18813"/>
        <dbReference type="ChEBI" id="CHEBI:47961"/>
        <dbReference type="ChEBI" id="CHEBI:87491"/>
        <dbReference type="EC" id="5.3.3.10"/>
    </reaction>
</comment>
<feature type="domain" description="Fumarylacetoacetase-like C-terminal" evidence="8">
    <location>
        <begin position="72"/>
        <end position="277"/>
    </location>
</feature>
<organism evidence="9 10">
    <name type="scientific">Serratia marcescens</name>
    <dbReference type="NCBI Taxonomy" id="615"/>
    <lineage>
        <taxon>Bacteria</taxon>
        <taxon>Pseudomonadati</taxon>
        <taxon>Pseudomonadota</taxon>
        <taxon>Gammaproteobacteria</taxon>
        <taxon>Enterobacterales</taxon>
        <taxon>Yersiniaceae</taxon>
        <taxon>Serratia</taxon>
    </lineage>
</organism>
<comment type="function">
    <text evidence="5">Decarboxylates OPET (5-oxo-pent-3-ene-1,2,5-tricarboxylic acid) into HHDD (2-hydroxy-hept-2,4-diene-1,7-dioate) and isomerizes it to OHED (2-oxo-hept-3-ene-1,7-dioate).</text>
</comment>
<evidence type="ECO:0000313" key="10">
    <source>
        <dbReference type="Proteomes" id="UP000320710"/>
    </source>
</evidence>
<dbReference type="AlphaFoldDB" id="A0AA46QDJ1"/>
<comment type="caution">
    <text evidence="9">The sequence shown here is derived from an EMBL/GenBank/DDBJ whole genome shotgun (WGS) entry which is preliminary data.</text>
</comment>
<dbReference type="RefSeq" id="WP_063991488.1">
    <property type="nucleotide sequence ID" value="NZ_CAYAEN010000003.1"/>
</dbReference>
<evidence type="ECO:0000256" key="4">
    <source>
        <dbReference type="ARBA" id="ARBA00052790"/>
    </source>
</evidence>
<evidence type="ECO:0000256" key="5">
    <source>
        <dbReference type="ARBA" id="ARBA00057150"/>
    </source>
</evidence>
<dbReference type="GO" id="GO:0018800">
    <property type="term" value="F:5-oxopent-3-ene-1,2,5-tricarboxylate decarboxylase activity"/>
    <property type="evidence" value="ECO:0007669"/>
    <property type="project" value="UniProtKB-EC"/>
</dbReference>